<protein>
    <submittedName>
        <fullName evidence="3">Lipoate-protein ligase A</fullName>
    </submittedName>
</protein>
<feature type="domain" description="BPL/LPL catalytic" evidence="2">
    <location>
        <begin position="26"/>
        <end position="231"/>
    </location>
</feature>
<name>A0A1H0Z1B8_NATTX</name>
<feature type="region of interest" description="Disordered" evidence="1">
    <location>
        <begin position="46"/>
        <end position="69"/>
    </location>
</feature>
<dbReference type="RefSeq" id="WP_090375742.1">
    <property type="nucleotide sequence ID" value="NZ_FNLC01000001.1"/>
</dbReference>
<evidence type="ECO:0000259" key="2">
    <source>
        <dbReference type="PROSITE" id="PS51733"/>
    </source>
</evidence>
<dbReference type="PROSITE" id="PS51733">
    <property type="entry name" value="BPL_LPL_CATALYTIC"/>
    <property type="match status" value="1"/>
</dbReference>
<dbReference type="AlphaFoldDB" id="A0A1H0Z1B8"/>
<reference evidence="4" key="1">
    <citation type="submission" date="2016-10" db="EMBL/GenBank/DDBJ databases">
        <authorList>
            <person name="Varghese N."/>
            <person name="Submissions S."/>
        </authorList>
    </citation>
    <scope>NUCLEOTIDE SEQUENCE [LARGE SCALE GENOMIC DNA]</scope>
    <source>
        <strain evidence="4">DSM 24767</strain>
    </source>
</reference>
<dbReference type="GO" id="GO:0016874">
    <property type="term" value="F:ligase activity"/>
    <property type="evidence" value="ECO:0007669"/>
    <property type="project" value="UniProtKB-KW"/>
</dbReference>
<dbReference type="EMBL" id="FNLC01000001">
    <property type="protein sequence ID" value="SDQ21150.1"/>
    <property type="molecule type" value="Genomic_DNA"/>
</dbReference>
<gene>
    <name evidence="3" type="ORF">SAMN04489842_0091</name>
</gene>
<organism evidence="3 4">
    <name type="scientific">Natronobacterium texcoconense</name>
    <dbReference type="NCBI Taxonomy" id="1095778"/>
    <lineage>
        <taxon>Archaea</taxon>
        <taxon>Methanobacteriati</taxon>
        <taxon>Methanobacteriota</taxon>
        <taxon>Stenosarchaea group</taxon>
        <taxon>Halobacteria</taxon>
        <taxon>Halobacteriales</taxon>
        <taxon>Natrialbaceae</taxon>
        <taxon>Natronobacterium</taxon>
    </lineage>
</organism>
<keyword evidence="3" id="KW-0436">Ligase</keyword>
<sequence>MRVFRGRGPTVDADREASRTLLEVAADGERAVRVWTPHRQVAFGRRDRRRDGYDSAHSTADERGFPPVERDVGGRAVAYDGETTVAFARAEPIADFRRGTGERYERLASDLEVGLASLPGLERDRLAHDEPEDAFCPGTHSLSTAGPNGRLRKVAGIAQRVRQNGAITAGILLVDGREELVGVLEAVYDALAIPFDPDSVGTVATARGPSNPDVVRQKVEDALVGDAEPTVEPVGALLEESTGQD</sequence>
<dbReference type="STRING" id="1095778.SAMN04489842_0091"/>
<evidence type="ECO:0000256" key="1">
    <source>
        <dbReference type="SAM" id="MobiDB-lite"/>
    </source>
</evidence>
<proteinExistence type="predicted"/>
<dbReference type="OrthoDB" id="192160at2157"/>
<dbReference type="Pfam" id="PF21948">
    <property type="entry name" value="LplA-B_cat"/>
    <property type="match status" value="1"/>
</dbReference>
<evidence type="ECO:0000313" key="3">
    <source>
        <dbReference type="EMBL" id="SDQ21150.1"/>
    </source>
</evidence>
<dbReference type="SUPFAM" id="SSF55681">
    <property type="entry name" value="Class II aaRS and biotin synthetases"/>
    <property type="match status" value="1"/>
</dbReference>
<keyword evidence="4" id="KW-1185">Reference proteome</keyword>
<dbReference type="Proteomes" id="UP000198848">
    <property type="component" value="Unassembled WGS sequence"/>
</dbReference>
<evidence type="ECO:0000313" key="4">
    <source>
        <dbReference type="Proteomes" id="UP000198848"/>
    </source>
</evidence>
<dbReference type="InterPro" id="IPR004143">
    <property type="entry name" value="BPL_LPL_catalytic"/>
</dbReference>
<feature type="compositionally biased region" description="Basic and acidic residues" evidence="1">
    <location>
        <begin position="49"/>
        <end position="69"/>
    </location>
</feature>
<dbReference type="Gene3D" id="3.30.930.10">
    <property type="entry name" value="Bira Bifunctional Protein, Domain 2"/>
    <property type="match status" value="1"/>
</dbReference>
<dbReference type="InterPro" id="IPR045864">
    <property type="entry name" value="aa-tRNA-synth_II/BPL/LPL"/>
</dbReference>
<accession>A0A1H0Z1B8</accession>